<keyword evidence="4" id="KW-0472">Membrane</keyword>
<keyword evidence="11" id="KW-1185">Reference proteome</keyword>
<dbReference type="InterPro" id="IPR007110">
    <property type="entry name" value="Ig-like_dom"/>
</dbReference>
<feature type="compositionally biased region" description="Basic and acidic residues" evidence="8">
    <location>
        <begin position="24"/>
        <end position="51"/>
    </location>
</feature>
<evidence type="ECO:0000256" key="4">
    <source>
        <dbReference type="ARBA" id="ARBA00023136"/>
    </source>
</evidence>
<dbReference type="GO" id="GO:0098609">
    <property type="term" value="P:cell-cell adhesion"/>
    <property type="evidence" value="ECO:0007669"/>
    <property type="project" value="UniProtKB-ARBA"/>
</dbReference>
<dbReference type="GO" id="GO:0004672">
    <property type="term" value="F:protein kinase activity"/>
    <property type="evidence" value="ECO:0007669"/>
    <property type="project" value="TreeGrafter"/>
</dbReference>
<dbReference type="InterPro" id="IPR003599">
    <property type="entry name" value="Ig_sub"/>
</dbReference>
<protein>
    <submittedName>
        <fullName evidence="10">Ig-like domain-containing protein</fullName>
    </submittedName>
</protein>
<comment type="caution">
    <text evidence="10">The sequence shown here is derived from an EMBL/GenBank/DDBJ whole genome shotgun (WGS) entry which is preliminary data.</text>
</comment>
<gene>
    <name evidence="10" type="primary">AVEN_59238_1</name>
    <name evidence="10" type="ORF">TNCT_31601</name>
</gene>
<keyword evidence="3" id="KW-0677">Repeat</keyword>
<reference evidence="10" key="1">
    <citation type="submission" date="2020-07" db="EMBL/GenBank/DDBJ databases">
        <title>Multicomponent nature underlies the extraordinary mechanical properties of spider dragline silk.</title>
        <authorList>
            <person name="Kono N."/>
            <person name="Nakamura H."/>
            <person name="Mori M."/>
            <person name="Yoshida Y."/>
            <person name="Ohtoshi R."/>
            <person name="Malay A.D."/>
            <person name="Moran D.A.P."/>
            <person name="Tomita M."/>
            <person name="Numata K."/>
            <person name="Arakawa K."/>
        </authorList>
    </citation>
    <scope>NUCLEOTIDE SEQUENCE</scope>
</reference>
<evidence type="ECO:0000256" key="3">
    <source>
        <dbReference type="ARBA" id="ARBA00022737"/>
    </source>
</evidence>
<dbReference type="SMART" id="SM00409">
    <property type="entry name" value="IG"/>
    <property type="match status" value="1"/>
</dbReference>
<dbReference type="Gene3D" id="2.60.40.10">
    <property type="entry name" value="Immunoglobulins"/>
    <property type="match status" value="1"/>
</dbReference>
<dbReference type="EMBL" id="BMAO01033417">
    <property type="protein sequence ID" value="GFQ89395.1"/>
    <property type="molecule type" value="Genomic_DNA"/>
</dbReference>
<dbReference type="Proteomes" id="UP000887116">
    <property type="component" value="Unassembled WGS sequence"/>
</dbReference>
<dbReference type="InterPro" id="IPR013783">
    <property type="entry name" value="Ig-like_fold"/>
</dbReference>
<name>A0A8X6FU00_TRICU</name>
<proteinExistence type="predicted"/>
<dbReference type="AlphaFoldDB" id="A0A8X6FU00"/>
<dbReference type="InterPro" id="IPR013098">
    <property type="entry name" value="Ig_I-set"/>
</dbReference>
<sequence length="185" mass="20750">MKVVFLRENEPPDIAVPVVGKMVDFGDSKRAEPSNEKKKNHKEEKRGDFGAKETNSNSEPSFLVVEKSLSNVTKSSGETVRMKCEVKGRPVPKIRWYKNEAPLEPERGKVDVRKYNSGYGKIGSRLRILHVDIHDTGYYKCEATNDKHSVETTGILMVKAGRMQSPSIIPNFPPPFPHFPALGGR</sequence>
<dbReference type="InterPro" id="IPR036179">
    <property type="entry name" value="Ig-like_dom_sf"/>
</dbReference>
<keyword evidence="2" id="KW-1003">Cell membrane</keyword>
<evidence type="ECO:0000313" key="10">
    <source>
        <dbReference type="EMBL" id="GFQ89395.1"/>
    </source>
</evidence>
<dbReference type="GO" id="GO:0005886">
    <property type="term" value="C:plasma membrane"/>
    <property type="evidence" value="ECO:0007669"/>
    <property type="project" value="UniProtKB-SubCell"/>
</dbReference>
<feature type="region of interest" description="Disordered" evidence="8">
    <location>
        <begin position="22"/>
        <end position="57"/>
    </location>
</feature>
<dbReference type="InterPro" id="IPR003598">
    <property type="entry name" value="Ig_sub2"/>
</dbReference>
<dbReference type="SMART" id="SM00408">
    <property type="entry name" value="IGc2"/>
    <property type="match status" value="1"/>
</dbReference>
<evidence type="ECO:0000256" key="7">
    <source>
        <dbReference type="ARBA" id="ARBA00023319"/>
    </source>
</evidence>
<evidence type="ECO:0000256" key="1">
    <source>
        <dbReference type="ARBA" id="ARBA00004236"/>
    </source>
</evidence>
<evidence type="ECO:0000256" key="2">
    <source>
        <dbReference type="ARBA" id="ARBA00022475"/>
    </source>
</evidence>
<keyword evidence="5" id="KW-1015">Disulfide bond</keyword>
<keyword evidence="7" id="KW-0393">Immunoglobulin domain</keyword>
<dbReference type="PROSITE" id="PS50835">
    <property type="entry name" value="IG_LIKE"/>
    <property type="match status" value="1"/>
</dbReference>
<evidence type="ECO:0000256" key="5">
    <source>
        <dbReference type="ARBA" id="ARBA00023157"/>
    </source>
</evidence>
<dbReference type="OrthoDB" id="6133584at2759"/>
<evidence type="ECO:0000259" key="9">
    <source>
        <dbReference type="PROSITE" id="PS50835"/>
    </source>
</evidence>
<evidence type="ECO:0000313" key="11">
    <source>
        <dbReference type="Proteomes" id="UP000887116"/>
    </source>
</evidence>
<dbReference type="SUPFAM" id="SSF48726">
    <property type="entry name" value="Immunoglobulin"/>
    <property type="match status" value="1"/>
</dbReference>
<organism evidence="10 11">
    <name type="scientific">Trichonephila clavata</name>
    <name type="common">Joro spider</name>
    <name type="synonym">Nephila clavata</name>
    <dbReference type="NCBI Taxonomy" id="2740835"/>
    <lineage>
        <taxon>Eukaryota</taxon>
        <taxon>Metazoa</taxon>
        <taxon>Ecdysozoa</taxon>
        <taxon>Arthropoda</taxon>
        <taxon>Chelicerata</taxon>
        <taxon>Arachnida</taxon>
        <taxon>Araneae</taxon>
        <taxon>Araneomorphae</taxon>
        <taxon>Entelegynae</taxon>
        <taxon>Araneoidea</taxon>
        <taxon>Nephilidae</taxon>
        <taxon>Trichonephila</taxon>
    </lineage>
</organism>
<dbReference type="Pfam" id="PF07679">
    <property type="entry name" value="I-set"/>
    <property type="match status" value="1"/>
</dbReference>
<dbReference type="PANTHER" id="PTHR47633:SF8">
    <property type="entry name" value="SPEG NEIGHBOR PROTEIN"/>
    <property type="match status" value="1"/>
</dbReference>
<accession>A0A8X6FU00</accession>
<dbReference type="FunFam" id="2.60.40.10:FF:000005">
    <property type="entry name" value="Neuronal cell adhesion molecule"/>
    <property type="match status" value="1"/>
</dbReference>
<evidence type="ECO:0000256" key="6">
    <source>
        <dbReference type="ARBA" id="ARBA00023180"/>
    </source>
</evidence>
<comment type="subcellular location">
    <subcellularLocation>
        <location evidence="1">Cell membrane</location>
    </subcellularLocation>
</comment>
<dbReference type="PANTHER" id="PTHR47633">
    <property type="entry name" value="IMMUNOGLOBULIN"/>
    <property type="match status" value="1"/>
</dbReference>
<keyword evidence="6" id="KW-0325">Glycoprotein</keyword>
<feature type="domain" description="Ig-like" evidence="9">
    <location>
        <begin position="60"/>
        <end position="153"/>
    </location>
</feature>
<evidence type="ECO:0000256" key="8">
    <source>
        <dbReference type="SAM" id="MobiDB-lite"/>
    </source>
</evidence>